<accession>A0A366HJK9</accession>
<dbReference type="OrthoDB" id="6687316at2"/>
<dbReference type="EMBL" id="QNRQ01000001">
    <property type="protein sequence ID" value="RBP43118.1"/>
    <property type="molecule type" value="Genomic_DNA"/>
</dbReference>
<keyword evidence="4" id="KW-1185">Reference proteome</keyword>
<keyword evidence="2" id="KW-0732">Signal</keyword>
<evidence type="ECO:0000256" key="2">
    <source>
        <dbReference type="SAM" id="SignalP"/>
    </source>
</evidence>
<name>A0A366HJK9_9BURK</name>
<dbReference type="Gene3D" id="3.10.450.160">
    <property type="entry name" value="inner membrane protein cigr"/>
    <property type="match status" value="1"/>
</dbReference>
<evidence type="ECO:0000313" key="4">
    <source>
        <dbReference type="Proteomes" id="UP000253628"/>
    </source>
</evidence>
<reference evidence="3 4" key="1">
    <citation type="submission" date="2018-06" db="EMBL/GenBank/DDBJ databases">
        <title>Genomic Encyclopedia of Type Strains, Phase IV (KMG-IV): sequencing the most valuable type-strain genomes for metagenomic binning, comparative biology and taxonomic classification.</title>
        <authorList>
            <person name="Goeker M."/>
        </authorList>
    </citation>
    <scope>NUCLEOTIDE SEQUENCE [LARGE SCALE GENOMIC DNA]</scope>
    <source>
        <strain evidence="3 4">DSM 25520</strain>
    </source>
</reference>
<gene>
    <name evidence="3" type="ORF">DFR37_101243</name>
</gene>
<evidence type="ECO:0000313" key="3">
    <source>
        <dbReference type="EMBL" id="RBP43118.1"/>
    </source>
</evidence>
<dbReference type="Pfam" id="PF11776">
    <property type="entry name" value="RcnB"/>
    <property type="match status" value="1"/>
</dbReference>
<feature type="signal peptide" evidence="2">
    <location>
        <begin position="1"/>
        <end position="24"/>
    </location>
</feature>
<dbReference type="AlphaFoldDB" id="A0A366HJK9"/>
<protein>
    <submittedName>
        <fullName evidence="3">Ni/Co efflux regulator RcnB</fullName>
    </submittedName>
</protein>
<organism evidence="3 4">
    <name type="scientific">Eoetvoesiella caeni</name>
    <dbReference type="NCBI Taxonomy" id="645616"/>
    <lineage>
        <taxon>Bacteria</taxon>
        <taxon>Pseudomonadati</taxon>
        <taxon>Pseudomonadota</taxon>
        <taxon>Betaproteobacteria</taxon>
        <taxon>Burkholderiales</taxon>
        <taxon>Alcaligenaceae</taxon>
        <taxon>Eoetvoesiella</taxon>
    </lineage>
</organism>
<proteinExistence type="predicted"/>
<dbReference type="InterPro" id="IPR024572">
    <property type="entry name" value="RcnB"/>
</dbReference>
<comment type="caution">
    <text evidence="3">The sequence shown here is derived from an EMBL/GenBank/DDBJ whole genome shotgun (WGS) entry which is preliminary data.</text>
</comment>
<dbReference type="RefSeq" id="WP_113931424.1">
    <property type="nucleotide sequence ID" value="NZ_JACCEU010000001.1"/>
</dbReference>
<dbReference type="Proteomes" id="UP000253628">
    <property type="component" value="Unassembled WGS sequence"/>
</dbReference>
<evidence type="ECO:0000256" key="1">
    <source>
        <dbReference type="SAM" id="MobiDB-lite"/>
    </source>
</evidence>
<feature type="compositionally biased region" description="Basic and acidic residues" evidence="1">
    <location>
        <begin position="25"/>
        <end position="57"/>
    </location>
</feature>
<sequence>MNKKLIGSAVLAICLTIASGAALAKGHDGRDNSRGQHRSHVDRSDRSVHNGRKDNHGYRTYSNRGNQSHRAHPGDYRRYGAGPARNFYRGGRLPARYRTGPYIVQDWRGHRLSPPPRGYYWVQTGSDFVLAAIATGIIAQIILGQ</sequence>
<feature type="region of interest" description="Disordered" evidence="1">
    <location>
        <begin position="24"/>
        <end position="78"/>
    </location>
</feature>
<feature type="chain" id="PRO_5016561717" evidence="2">
    <location>
        <begin position="25"/>
        <end position="145"/>
    </location>
</feature>